<evidence type="ECO:0000313" key="1">
    <source>
        <dbReference type="EMBL" id="KAL0196664.1"/>
    </source>
</evidence>
<feature type="non-terminal residue" evidence="1">
    <location>
        <position position="52"/>
    </location>
</feature>
<dbReference type="AlphaFoldDB" id="A0ABD0RDP6"/>
<dbReference type="EMBL" id="JAMKFB020000003">
    <property type="protein sequence ID" value="KAL0196664.1"/>
    <property type="molecule type" value="Genomic_DNA"/>
</dbReference>
<dbReference type="Proteomes" id="UP001529510">
    <property type="component" value="Unassembled WGS sequence"/>
</dbReference>
<protein>
    <submittedName>
        <fullName evidence="1">Uncharacterized protein</fullName>
    </submittedName>
</protein>
<sequence>MQAHRGSFLATPTAELSTQEEMLLGDILDWSLDTSCSGYEGDRESEGEKDGE</sequence>
<proteinExistence type="predicted"/>
<evidence type="ECO:0000313" key="2">
    <source>
        <dbReference type="Proteomes" id="UP001529510"/>
    </source>
</evidence>
<feature type="non-terminal residue" evidence="1">
    <location>
        <position position="1"/>
    </location>
</feature>
<reference evidence="1 2" key="1">
    <citation type="submission" date="2024-05" db="EMBL/GenBank/DDBJ databases">
        <title>Genome sequencing and assembly of Indian major carp, Cirrhinus mrigala (Hamilton, 1822).</title>
        <authorList>
            <person name="Mohindra V."/>
            <person name="Chowdhury L.M."/>
            <person name="Lal K."/>
            <person name="Jena J.K."/>
        </authorList>
    </citation>
    <scope>NUCLEOTIDE SEQUENCE [LARGE SCALE GENOMIC DNA]</scope>
    <source>
        <strain evidence="1">CM1030</strain>
        <tissue evidence="1">Blood</tissue>
    </source>
</reference>
<name>A0ABD0RDP6_CIRMR</name>
<comment type="caution">
    <text evidence="1">The sequence shown here is derived from an EMBL/GenBank/DDBJ whole genome shotgun (WGS) entry which is preliminary data.</text>
</comment>
<accession>A0ABD0RDP6</accession>
<keyword evidence="2" id="KW-1185">Reference proteome</keyword>
<gene>
    <name evidence="1" type="ORF">M9458_005204</name>
</gene>
<organism evidence="1 2">
    <name type="scientific">Cirrhinus mrigala</name>
    <name type="common">Mrigala</name>
    <dbReference type="NCBI Taxonomy" id="683832"/>
    <lineage>
        <taxon>Eukaryota</taxon>
        <taxon>Metazoa</taxon>
        <taxon>Chordata</taxon>
        <taxon>Craniata</taxon>
        <taxon>Vertebrata</taxon>
        <taxon>Euteleostomi</taxon>
        <taxon>Actinopterygii</taxon>
        <taxon>Neopterygii</taxon>
        <taxon>Teleostei</taxon>
        <taxon>Ostariophysi</taxon>
        <taxon>Cypriniformes</taxon>
        <taxon>Cyprinidae</taxon>
        <taxon>Labeoninae</taxon>
        <taxon>Labeonini</taxon>
        <taxon>Cirrhinus</taxon>
    </lineage>
</organism>